<organism evidence="2 3">
    <name type="scientific">Tahibacter soli</name>
    <dbReference type="NCBI Taxonomy" id="2983605"/>
    <lineage>
        <taxon>Bacteria</taxon>
        <taxon>Pseudomonadati</taxon>
        <taxon>Pseudomonadota</taxon>
        <taxon>Gammaproteobacteria</taxon>
        <taxon>Lysobacterales</taxon>
        <taxon>Rhodanobacteraceae</taxon>
        <taxon>Tahibacter</taxon>
    </lineage>
</organism>
<name>A0A9X3YM67_9GAMM</name>
<feature type="domain" description="Zinc finger CHCC-type" evidence="1">
    <location>
        <begin position="41"/>
        <end position="65"/>
    </location>
</feature>
<protein>
    <submittedName>
        <fullName evidence="2">Zinc-finger domain-containing protein</fullName>
    </submittedName>
</protein>
<proteinExistence type="predicted"/>
<dbReference type="InterPro" id="IPR019401">
    <property type="entry name" value="Znf_CHCC"/>
</dbReference>
<dbReference type="Pfam" id="PF10276">
    <property type="entry name" value="zf-CHCC"/>
    <property type="match status" value="1"/>
</dbReference>
<dbReference type="AlphaFoldDB" id="A0A9X3YM67"/>
<comment type="caution">
    <text evidence="2">The sequence shown here is derived from an EMBL/GenBank/DDBJ whole genome shotgun (WGS) entry which is preliminary data.</text>
</comment>
<keyword evidence="2" id="KW-0479">Metal-binding</keyword>
<keyword evidence="2" id="KW-0863">Zinc-finger</keyword>
<keyword evidence="3" id="KW-1185">Reference proteome</keyword>
<reference evidence="2" key="1">
    <citation type="submission" date="2023-02" db="EMBL/GenBank/DDBJ databases">
        <title>Tahibacter soli sp. nov. isolated from soil.</title>
        <authorList>
            <person name="Baek J.H."/>
            <person name="Lee J.K."/>
            <person name="Choi D.G."/>
            <person name="Jeon C.O."/>
        </authorList>
    </citation>
    <scope>NUCLEOTIDE SEQUENCE</scope>
    <source>
        <strain evidence="2">BL</strain>
    </source>
</reference>
<dbReference type="Gene3D" id="2.60.260.40">
    <property type="entry name" value="q5lls5 like domains"/>
    <property type="match status" value="1"/>
</dbReference>
<sequence length="69" mass="7658">MSRPNPAAADRIPANAQNRYEVTRADLPLSCPMPGMSLWNSHPKVYLPIEDENGESVCPYCGAHYVLKN</sequence>
<dbReference type="EMBL" id="JAOVZO020000017">
    <property type="protein sequence ID" value="MDC8013336.1"/>
    <property type="molecule type" value="Genomic_DNA"/>
</dbReference>
<dbReference type="GO" id="GO:0008270">
    <property type="term" value="F:zinc ion binding"/>
    <property type="evidence" value="ECO:0007669"/>
    <property type="project" value="UniProtKB-KW"/>
</dbReference>
<evidence type="ECO:0000259" key="1">
    <source>
        <dbReference type="Pfam" id="PF10276"/>
    </source>
</evidence>
<keyword evidence="2" id="KW-0862">Zinc</keyword>
<accession>A0A9X3YM67</accession>
<gene>
    <name evidence="2" type="ORF">OD750_012375</name>
</gene>
<dbReference type="RefSeq" id="WP_263545545.1">
    <property type="nucleotide sequence ID" value="NZ_JAOVZO020000017.1"/>
</dbReference>
<evidence type="ECO:0000313" key="3">
    <source>
        <dbReference type="Proteomes" id="UP001139971"/>
    </source>
</evidence>
<dbReference type="Proteomes" id="UP001139971">
    <property type="component" value="Unassembled WGS sequence"/>
</dbReference>
<evidence type="ECO:0000313" key="2">
    <source>
        <dbReference type="EMBL" id="MDC8013336.1"/>
    </source>
</evidence>